<evidence type="ECO:0000313" key="1">
    <source>
        <dbReference type="EMBL" id="CAG9569274.1"/>
    </source>
</evidence>
<keyword evidence="2" id="KW-1185">Reference proteome</keyword>
<dbReference type="AlphaFoldDB" id="A0A8J2QRE6"/>
<protein>
    <submittedName>
        <fullName evidence="1">(African queen) hypothetical protein</fullName>
    </submittedName>
</protein>
<name>A0A8J2QRE6_9NEOP</name>
<organism evidence="1 2">
    <name type="scientific">Danaus chrysippus</name>
    <name type="common">African queen</name>
    <dbReference type="NCBI Taxonomy" id="151541"/>
    <lineage>
        <taxon>Eukaryota</taxon>
        <taxon>Metazoa</taxon>
        <taxon>Ecdysozoa</taxon>
        <taxon>Arthropoda</taxon>
        <taxon>Hexapoda</taxon>
        <taxon>Insecta</taxon>
        <taxon>Pterygota</taxon>
        <taxon>Neoptera</taxon>
        <taxon>Endopterygota</taxon>
        <taxon>Lepidoptera</taxon>
        <taxon>Glossata</taxon>
        <taxon>Ditrysia</taxon>
        <taxon>Papilionoidea</taxon>
        <taxon>Nymphalidae</taxon>
        <taxon>Danainae</taxon>
        <taxon>Danaini</taxon>
        <taxon>Danaina</taxon>
        <taxon>Danaus</taxon>
        <taxon>Anosia</taxon>
    </lineage>
</organism>
<dbReference type="Proteomes" id="UP000789524">
    <property type="component" value="Unassembled WGS sequence"/>
</dbReference>
<comment type="caution">
    <text evidence="1">The sequence shown here is derived from an EMBL/GenBank/DDBJ whole genome shotgun (WGS) entry which is preliminary data.</text>
</comment>
<proteinExistence type="predicted"/>
<reference evidence="1" key="1">
    <citation type="submission" date="2021-09" db="EMBL/GenBank/DDBJ databases">
        <authorList>
            <person name="Martin H S."/>
        </authorList>
    </citation>
    <scope>NUCLEOTIDE SEQUENCE</scope>
</reference>
<dbReference type="OrthoDB" id="8190480at2759"/>
<dbReference type="EMBL" id="CAKASE010000062">
    <property type="protein sequence ID" value="CAG9569274.1"/>
    <property type="molecule type" value="Genomic_DNA"/>
</dbReference>
<accession>A0A8J2QRE6</accession>
<evidence type="ECO:0000313" key="2">
    <source>
        <dbReference type="Proteomes" id="UP000789524"/>
    </source>
</evidence>
<sequence length="226" mass="25897">MAEDRIGLLFKAATLASSIQDSKTQQILKSYYMLKCQETTGGFGLPRKYFSRDTRCPRCGIEWDRDTETKLTTIRLTKKQRRRIRSKKKIVNARNKEYLFHSNKLEQICSFCGHNMKTYITKPEKSKVKIPEVETPIEVEATTNIIKGTKKTNKTQHQANVYCQSKNAFNLKTNGNNLATTMKPQPKVIKNNKKKKDKYAGLCKIAVAAATKQKLNKLELFLKSAK</sequence>
<gene>
    <name evidence="1" type="ORF">DCHRY22_LOCUS8811</name>
</gene>